<evidence type="ECO:0000256" key="7">
    <source>
        <dbReference type="ARBA" id="ARBA00022723"/>
    </source>
</evidence>
<keyword evidence="12 15" id="KW-0648">Protein biosynthesis</keyword>
<dbReference type="SMART" id="SM00874">
    <property type="entry name" value="B5"/>
    <property type="match status" value="1"/>
</dbReference>
<keyword evidence="13 15" id="KW-0030">Aminoacyl-tRNA synthetase</keyword>
<dbReference type="GO" id="GO:0009328">
    <property type="term" value="C:phenylalanine-tRNA ligase complex"/>
    <property type="evidence" value="ECO:0007669"/>
    <property type="project" value="TreeGrafter"/>
</dbReference>
<dbReference type="Pfam" id="PF03483">
    <property type="entry name" value="B3_4"/>
    <property type="match status" value="1"/>
</dbReference>
<comment type="subcellular location">
    <subcellularLocation>
        <location evidence="1 15">Cytoplasm</location>
    </subcellularLocation>
</comment>
<evidence type="ECO:0000256" key="6">
    <source>
        <dbReference type="ARBA" id="ARBA00022598"/>
    </source>
</evidence>
<dbReference type="InterPro" id="IPR045060">
    <property type="entry name" value="Phe-tRNA-ligase_IIc_bsu"/>
</dbReference>
<dbReference type="InterPro" id="IPR020825">
    <property type="entry name" value="Phe-tRNA_synthase-like_B3/B4"/>
</dbReference>
<name>A0A5R9J030_9PROT</name>
<dbReference type="SMART" id="SM00873">
    <property type="entry name" value="B3_4"/>
    <property type="match status" value="1"/>
</dbReference>
<dbReference type="InterPro" id="IPR033714">
    <property type="entry name" value="tRNA_bind_bactPheRS"/>
</dbReference>
<dbReference type="SUPFAM" id="SSF54991">
    <property type="entry name" value="Anticodon-binding domain of PheRS"/>
    <property type="match status" value="1"/>
</dbReference>
<reference evidence="20 21" key="1">
    <citation type="submission" date="2019-05" db="EMBL/GenBank/DDBJ databases">
        <authorList>
            <person name="Pankratov T."/>
            <person name="Grouzdev D."/>
        </authorList>
    </citation>
    <scope>NUCLEOTIDE SEQUENCE [LARGE SCALE GENOMIC DNA]</scope>
    <source>
        <strain evidence="20 21">KEBCLARHB70R</strain>
    </source>
</reference>
<keyword evidence="4 15" id="KW-0963">Cytoplasm</keyword>
<keyword evidence="11 16" id="KW-0694">RNA-binding</keyword>
<evidence type="ECO:0000256" key="11">
    <source>
        <dbReference type="ARBA" id="ARBA00022884"/>
    </source>
</evidence>
<dbReference type="AlphaFoldDB" id="A0A5R9J030"/>
<dbReference type="RefSeq" id="WP_138327823.1">
    <property type="nucleotide sequence ID" value="NZ_VCDI01000010.1"/>
</dbReference>
<dbReference type="InterPro" id="IPR012340">
    <property type="entry name" value="NA-bd_OB-fold"/>
</dbReference>
<evidence type="ECO:0000256" key="2">
    <source>
        <dbReference type="ARBA" id="ARBA00008653"/>
    </source>
</evidence>
<dbReference type="Gene3D" id="3.30.70.380">
    <property type="entry name" value="Ferrodoxin-fold anticodon-binding domain"/>
    <property type="match status" value="1"/>
</dbReference>
<evidence type="ECO:0000256" key="8">
    <source>
        <dbReference type="ARBA" id="ARBA00022741"/>
    </source>
</evidence>
<dbReference type="GO" id="GO:0005524">
    <property type="term" value="F:ATP binding"/>
    <property type="evidence" value="ECO:0007669"/>
    <property type="project" value="UniProtKB-UniRule"/>
</dbReference>
<dbReference type="GO" id="GO:0000049">
    <property type="term" value="F:tRNA binding"/>
    <property type="evidence" value="ECO:0007669"/>
    <property type="project" value="UniProtKB-UniRule"/>
</dbReference>
<keyword evidence="21" id="KW-1185">Reference proteome</keyword>
<dbReference type="InterPro" id="IPR041616">
    <property type="entry name" value="PheRS_beta_core"/>
</dbReference>
<comment type="subunit">
    <text evidence="3 15">Tetramer of two alpha and two beta subunits.</text>
</comment>
<feature type="binding site" evidence="15">
    <location>
        <position position="499"/>
    </location>
    <ligand>
        <name>Mg(2+)</name>
        <dbReference type="ChEBI" id="CHEBI:18420"/>
        <note>shared with alpha subunit</note>
    </ligand>
</feature>
<evidence type="ECO:0000256" key="16">
    <source>
        <dbReference type="PROSITE-ProRule" id="PRU00209"/>
    </source>
</evidence>
<dbReference type="GO" id="GO:0004826">
    <property type="term" value="F:phenylalanine-tRNA ligase activity"/>
    <property type="evidence" value="ECO:0007669"/>
    <property type="project" value="UniProtKB-UniRule"/>
</dbReference>
<dbReference type="InterPro" id="IPR005121">
    <property type="entry name" value="Fdx_antiC-bd"/>
</dbReference>
<keyword evidence="10 15" id="KW-0460">Magnesium</keyword>
<comment type="caution">
    <text evidence="20">The sequence shown here is derived from an EMBL/GenBank/DDBJ whole genome shotgun (WGS) entry which is preliminary data.</text>
</comment>
<protein>
    <recommendedName>
        <fullName evidence="15">Phenylalanine--tRNA ligase beta subunit</fullName>
        <ecNumber evidence="15">6.1.1.20</ecNumber>
    </recommendedName>
    <alternativeName>
        <fullName evidence="15">Phenylalanyl-tRNA synthetase beta subunit</fullName>
        <shortName evidence="15">PheRS</shortName>
    </alternativeName>
</protein>
<evidence type="ECO:0000256" key="14">
    <source>
        <dbReference type="ARBA" id="ARBA00049255"/>
    </source>
</evidence>
<evidence type="ECO:0000256" key="1">
    <source>
        <dbReference type="ARBA" id="ARBA00004496"/>
    </source>
</evidence>
<dbReference type="Pfam" id="PF01588">
    <property type="entry name" value="tRNA_bind"/>
    <property type="match status" value="1"/>
</dbReference>
<evidence type="ECO:0000313" key="21">
    <source>
        <dbReference type="Proteomes" id="UP000305654"/>
    </source>
</evidence>
<comment type="similarity">
    <text evidence="2 15">Belongs to the phenylalanyl-tRNA synthetase beta subunit family. Type 1 subfamily.</text>
</comment>
<evidence type="ECO:0000313" key="20">
    <source>
        <dbReference type="EMBL" id="TLU70882.1"/>
    </source>
</evidence>
<dbReference type="EC" id="6.1.1.20" evidence="15"/>
<dbReference type="PANTHER" id="PTHR10947:SF0">
    <property type="entry name" value="PHENYLALANINE--TRNA LIGASE BETA SUBUNIT"/>
    <property type="match status" value="1"/>
</dbReference>
<evidence type="ECO:0000259" key="17">
    <source>
        <dbReference type="PROSITE" id="PS50886"/>
    </source>
</evidence>
<dbReference type="HAMAP" id="MF_00283">
    <property type="entry name" value="Phe_tRNA_synth_beta1"/>
    <property type="match status" value="1"/>
</dbReference>
<feature type="domain" description="FDX-ACB" evidence="18">
    <location>
        <begin position="740"/>
        <end position="833"/>
    </location>
</feature>
<evidence type="ECO:0000259" key="18">
    <source>
        <dbReference type="PROSITE" id="PS51447"/>
    </source>
</evidence>
<feature type="domain" description="B5" evidence="19">
    <location>
        <begin position="410"/>
        <end position="512"/>
    </location>
</feature>
<dbReference type="PROSITE" id="PS51447">
    <property type="entry name" value="FDX_ACB"/>
    <property type="match status" value="1"/>
</dbReference>
<evidence type="ECO:0000256" key="5">
    <source>
        <dbReference type="ARBA" id="ARBA00022555"/>
    </source>
</evidence>
<dbReference type="SMART" id="SM00896">
    <property type="entry name" value="FDX-ACB"/>
    <property type="match status" value="1"/>
</dbReference>
<dbReference type="Gene3D" id="3.30.56.10">
    <property type="match status" value="2"/>
</dbReference>
<dbReference type="PROSITE" id="PS50886">
    <property type="entry name" value="TRBD"/>
    <property type="match status" value="1"/>
</dbReference>
<dbReference type="InterPro" id="IPR002547">
    <property type="entry name" value="tRNA-bd_dom"/>
</dbReference>
<dbReference type="InterPro" id="IPR004532">
    <property type="entry name" value="Phe-tRNA-ligase_IIc_bsu_bact"/>
</dbReference>
<dbReference type="SUPFAM" id="SSF50249">
    <property type="entry name" value="Nucleic acid-binding proteins"/>
    <property type="match status" value="1"/>
</dbReference>
<comment type="catalytic activity">
    <reaction evidence="14 15">
        <text>tRNA(Phe) + L-phenylalanine + ATP = L-phenylalanyl-tRNA(Phe) + AMP + diphosphate + H(+)</text>
        <dbReference type="Rhea" id="RHEA:19413"/>
        <dbReference type="Rhea" id="RHEA-COMP:9668"/>
        <dbReference type="Rhea" id="RHEA-COMP:9699"/>
        <dbReference type="ChEBI" id="CHEBI:15378"/>
        <dbReference type="ChEBI" id="CHEBI:30616"/>
        <dbReference type="ChEBI" id="CHEBI:33019"/>
        <dbReference type="ChEBI" id="CHEBI:58095"/>
        <dbReference type="ChEBI" id="CHEBI:78442"/>
        <dbReference type="ChEBI" id="CHEBI:78531"/>
        <dbReference type="ChEBI" id="CHEBI:456215"/>
        <dbReference type="EC" id="6.1.1.20"/>
    </reaction>
</comment>
<dbReference type="FunFam" id="3.30.70.380:FF:000001">
    <property type="entry name" value="Phenylalanine--tRNA ligase beta subunit"/>
    <property type="match status" value="1"/>
</dbReference>
<organism evidence="20 21">
    <name type="scientific">Lichenicoccus roseus</name>
    <dbReference type="NCBI Taxonomy" id="2683649"/>
    <lineage>
        <taxon>Bacteria</taxon>
        <taxon>Pseudomonadati</taxon>
        <taxon>Pseudomonadota</taxon>
        <taxon>Alphaproteobacteria</taxon>
        <taxon>Acetobacterales</taxon>
        <taxon>Acetobacteraceae</taxon>
        <taxon>Lichenicoccus</taxon>
    </lineage>
</organism>
<dbReference type="EMBL" id="VCDI01000010">
    <property type="protein sequence ID" value="TLU70882.1"/>
    <property type="molecule type" value="Genomic_DNA"/>
</dbReference>
<evidence type="ECO:0000256" key="15">
    <source>
        <dbReference type="HAMAP-Rule" id="MF_00283"/>
    </source>
</evidence>
<sequence length="834" mass="87801">MKFTLSWLRDHLDTTATQAEILAALNRIGLEVEGVTDRGAALAPFRTARIVAADQHPNADRLRICRVDIGRDTGEGGIGPEGDDLVQVVCGAPNARAGISVIFAPPGSVIPATGATLKVGSIRGVESHGMLCSLRELGLGEEHDGIAELPDNTTPGQSYANFAGLDDPVIEIAITPNRGDALAIRGIARDLAAAGLGRLRPWLAQTVEGLFPSPVGWRIDYPEACPYVLGRTVRALRNGPSPDWLRERLVAIGLRPISALVDITNFFTFDLGRPLHVFDAGKLSGSELVICRGAGETLRALDGRDYIAGPEDCVIADDAGVQSFAGIMGGEATGVSETTTSVFIECALFDPIRVALAGRRHAINSDARQRFERGLDPALPVAALEAATRMILELCGGEASEVVVAGEPPAWQREARLRFERIAGLGGLEVAPDDAVASLEALGFAVRARDAASVLLDVPSWRNDIAMPSVLDAAPDLDPARRLGVDTVSVIEAECDLIEEVLRLRGLDAVPPVTLPPPGLITRGPVPLPSLTPRQARTAVARRMLAARGLAECVGFSFISRDAAEHFGAIPDSLRLLNPIAADLDQLRPTPLASLALAARRNAARGADAVGLCEIGPGFGEGGQLLIAAGLRTGQAPRRPGVGPEPASVWQAKADALAVLESLGVPMEALSVTADAPAHYHPGRSGTLRQGPKLVLARFGDLHPGVLKALGLDGAAAGFELFLDVVPDPKRRRRAAPDLPAFQPLTRDFAFLVALEVTADAVVRAARGAERTLITKVSLFDVYEGEKVPQGQKSLAIEVVLQPRERSLTDAEIEAVCARIVAAVGKATGGVLRG</sequence>
<dbReference type="PROSITE" id="PS51483">
    <property type="entry name" value="B5"/>
    <property type="match status" value="1"/>
</dbReference>
<accession>A0A5R9J030</accession>
<dbReference type="Gene3D" id="2.40.50.140">
    <property type="entry name" value="Nucleic acid-binding proteins"/>
    <property type="match status" value="1"/>
</dbReference>
<comment type="cofactor">
    <cofactor evidence="15">
        <name>Mg(2+)</name>
        <dbReference type="ChEBI" id="CHEBI:18420"/>
    </cofactor>
    <text evidence="15">Binds 2 magnesium ions per tetramer.</text>
</comment>
<feature type="binding site" evidence="15">
    <location>
        <position position="500"/>
    </location>
    <ligand>
        <name>Mg(2+)</name>
        <dbReference type="ChEBI" id="CHEBI:18420"/>
        <note>shared with alpha subunit</note>
    </ligand>
</feature>
<dbReference type="InterPro" id="IPR005146">
    <property type="entry name" value="B3/B4_tRNA-bd"/>
</dbReference>
<dbReference type="OrthoDB" id="9805455at2"/>
<dbReference type="NCBIfam" id="TIGR00472">
    <property type="entry name" value="pheT_bact"/>
    <property type="match status" value="1"/>
</dbReference>
<dbReference type="InterPro" id="IPR036690">
    <property type="entry name" value="Fdx_antiC-bd_sf"/>
</dbReference>
<dbReference type="InterPro" id="IPR005147">
    <property type="entry name" value="tRNA_synthase_B5-dom"/>
</dbReference>
<keyword evidence="7 15" id="KW-0479">Metal-binding</keyword>
<dbReference type="SUPFAM" id="SSF55681">
    <property type="entry name" value="Class II aaRS and biotin synthetases"/>
    <property type="match status" value="1"/>
</dbReference>
<feature type="binding site" evidence="15">
    <location>
        <position position="464"/>
    </location>
    <ligand>
        <name>Mg(2+)</name>
        <dbReference type="ChEBI" id="CHEBI:18420"/>
        <note>shared with alpha subunit</note>
    </ligand>
</feature>
<evidence type="ECO:0000256" key="9">
    <source>
        <dbReference type="ARBA" id="ARBA00022840"/>
    </source>
</evidence>
<dbReference type="CDD" id="cd02796">
    <property type="entry name" value="tRNA_bind_bactPheRS"/>
    <property type="match status" value="1"/>
</dbReference>
<keyword evidence="8 15" id="KW-0547">Nucleotide-binding</keyword>
<dbReference type="GO" id="GO:0000287">
    <property type="term" value="F:magnesium ion binding"/>
    <property type="evidence" value="ECO:0007669"/>
    <property type="project" value="UniProtKB-UniRule"/>
</dbReference>
<keyword evidence="6 15" id="KW-0436">Ligase</keyword>
<dbReference type="Proteomes" id="UP000305654">
    <property type="component" value="Unassembled WGS sequence"/>
</dbReference>
<dbReference type="InterPro" id="IPR045864">
    <property type="entry name" value="aa-tRNA-synth_II/BPL/LPL"/>
</dbReference>
<keyword evidence="5 16" id="KW-0820">tRNA-binding</keyword>
<evidence type="ECO:0000259" key="19">
    <source>
        <dbReference type="PROSITE" id="PS51483"/>
    </source>
</evidence>
<dbReference type="Pfam" id="PF03484">
    <property type="entry name" value="B5"/>
    <property type="match status" value="1"/>
</dbReference>
<dbReference type="Gene3D" id="3.30.930.10">
    <property type="entry name" value="Bira Bifunctional Protein, Domain 2"/>
    <property type="match status" value="1"/>
</dbReference>
<keyword evidence="9 15" id="KW-0067">ATP-binding</keyword>
<feature type="domain" description="TRNA-binding" evidence="17">
    <location>
        <begin position="39"/>
        <end position="160"/>
    </location>
</feature>
<evidence type="ECO:0000256" key="3">
    <source>
        <dbReference type="ARBA" id="ARBA00011209"/>
    </source>
</evidence>
<dbReference type="Gene3D" id="3.50.40.10">
    <property type="entry name" value="Phenylalanyl-trna Synthetase, Chain B, domain 3"/>
    <property type="match status" value="1"/>
</dbReference>
<evidence type="ECO:0000256" key="4">
    <source>
        <dbReference type="ARBA" id="ARBA00022490"/>
    </source>
</evidence>
<evidence type="ECO:0000256" key="13">
    <source>
        <dbReference type="ARBA" id="ARBA00023146"/>
    </source>
</evidence>
<proteinExistence type="inferred from homology"/>
<evidence type="ECO:0000256" key="12">
    <source>
        <dbReference type="ARBA" id="ARBA00022917"/>
    </source>
</evidence>
<feature type="binding site" evidence="15">
    <location>
        <position position="496"/>
    </location>
    <ligand>
        <name>Mg(2+)</name>
        <dbReference type="ChEBI" id="CHEBI:18420"/>
        <note>shared with alpha subunit</note>
    </ligand>
</feature>
<dbReference type="Pfam" id="PF17759">
    <property type="entry name" value="tRNA_synthFbeta"/>
    <property type="match status" value="1"/>
</dbReference>
<evidence type="ECO:0000256" key="10">
    <source>
        <dbReference type="ARBA" id="ARBA00022842"/>
    </source>
</evidence>
<gene>
    <name evidence="15" type="primary">pheT</name>
    <name evidence="20" type="ORF">FE263_20075</name>
</gene>
<dbReference type="GO" id="GO:0006432">
    <property type="term" value="P:phenylalanyl-tRNA aminoacylation"/>
    <property type="evidence" value="ECO:0007669"/>
    <property type="project" value="UniProtKB-UniRule"/>
</dbReference>
<dbReference type="SUPFAM" id="SSF56037">
    <property type="entry name" value="PheT/TilS domain"/>
    <property type="match status" value="1"/>
</dbReference>
<dbReference type="Pfam" id="PF03147">
    <property type="entry name" value="FDX-ACB"/>
    <property type="match status" value="1"/>
</dbReference>
<dbReference type="PANTHER" id="PTHR10947">
    <property type="entry name" value="PHENYLALANYL-TRNA SYNTHETASE BETA CHAIN AND LEUCINE-RICH REPEAT-CONTAINING PROTEIN 47"/>
    <property type="match status" value="1"/>
</dbReference>